<keyword evidence="1" id="KW-1185">Reference proteome</keyword>
<dbReference type="PANTHER" id="PTHR31389:SF4">
    <property type="entry name" value="LD39211P"/>
    <property type="match status" value="1"/>
</dbReference>
<dbReference type="WBParaSite" id="ACRNAN_scaffold4154.g31425.t1">
    <property type="protein sequence ID" value="ACRNAN_scaffold4154.g31425.t1"/>
    <property type="gene ID" value="ACRNAN_scaffold4154.g31425"/>
</dbReference>
<evidence type="ECO:0000313" key="1">
    <source>
        <dbReference type="Proteomes" id="UP000887540"/>
    </source>
</evidence>
<organism evidence="1 2">
    <name type="scientific">Acrobeloides nanus</name>
    <dbReference type="NCBI Taxonomy" id="290746"/>
    <lineage>
        <taxon>Eukaryota</taxon>
        <taxon>Metazoa</taxon>
        <taxon>Ecdysozoa</taxon>
        <taxon>Nematoda</taxon>
        <taxon>Chromadorea</taxon>
        <taxon>Rhabditida</taxon>
        <taxon>Tylenchina</taxon>
        <taxon>Cephalobomorpha</taxon>
        <taxon>Cephaloboidea</taxon>
        <taxon>Cephalobidae</taxon>
        <taxon>Acrobeloides</taxon>
    </lineage>
</organism>
<accession>A0A914DX99</accession>
<dbReference type="Pfam" id="PF07801">
    <property type="entry name" value="DUF1647"/>
    <property type="match status" value="1"/>
</dbReference>
<name>A0A914DX99_9BILA</name>
<dbReference type="PANTHER" id="PTHR31389">
    <property type="entry name" value="LD39211P"/>
    <property type="match status" value="1"/>
</dbReference>
<reference evidence="2" key="1">
    <citation type="submission" date="2022-11" db="UniProtKB">
        <authorList>
            <consortium name="WormBaseParasite"/>
        </authorList>
    </citation>
    <scope>IDENTIFICATION</scope>
</reference>
<dbReference type="InterPro" id="IPR012444">
    <property type="entry name" value="DUF1647"/>
</dbReference>
<proteinExistence type="predicted"/>
<evidence type="ECO:0000313" key="2">
    <source>
        <dbReference type="WBParaSite" id="ACRNAN_scaffold4154.g31425.t1"/>
    </source>
</evidence>
<dbReference type="Proteomes" id="UP000887540">
    <property type="component" value="Unplaced"/>
</dbReference>
<protein>
    <submittedName>
        <fullName evidence="2">Uncharacterized protein</fullName>
    </submittedName>
</protein>
<sequence length="249" mass="28623">MVNVTEKSNFNQNLVERILILEGLDLISSKNIVVDKSTLSIKDLKIVTVFSLDHVQQAIKCCQSIRAHPELTKTKIIAYIFDDMHQDVLHIYNSLCSDVEIRHLKKLFEKYPDYVRKPKEYRFKHIITADTLKVEKLILYVDASISFRNSRGIQFEILINDFLKNNTIDAALFLPTSHSVFSVTHPKMYEFLPADTEKLKHLEMYMAGITLWVSTQKAKNLLHTIVSCGLEQECMAPNGSLQECLPHVT</sequence>
<dbReference type="AlphaFoldDB" id="A0A914DX99"/>